<reference evidence="3" key="1">
    <citation type="submission" date="2018-10" db="EMBL/GenBank/DDBJ databases">
        <title>Hidden diversity of soil giant viruses.</title>
        <authorList>
            <person name="Schulz F."/>
            <person name="Alteio L."/>
            <person name="Goudeau D."/>
            <person name="Ryan E.M."/>
            <person name="Malmstrom R.R."/>
            <person name="Blanchard J."/>
            <person name="Woyke T."/>
        </authorList>
    </citation>
    <scope>NUCLEOTIDE SEQUENCE</scope>
    <source>
        <strain evidence="3">EDV1</strain>
    </source>
</reference>
<sequence>MMNISSQTKCLLIVAALLLLIYFIYTQNNQPIHNDGKLSYDNEKMQGAPERVKGSGEISNDYKFVKNMDNNVQMPPGIPAPGSCGNKAQMVNDMVTTDNRSNSSDDSASVASNESDVERQNMPGNKENQILLKRMTGKNHTKGGYKRINYTDGVRGNVSPAEWENYFNKNNELLEDSQQKCENGDFAPLDETKNSFANYKPNKIQKKQKDEDLFDVDQLLPQEVNQDWFEVMPEPIAVKNRHLINIAKPIGINTIGSSLKNPSYDLRGTPPNPKFVVSPWLQSSIEPDLNNRGMCY</sequence>
<accession>A0A3G4ZV94</accession>
<feature type="domain" description="Minor capsid protein P11 C-terminal conserved region" evidence="2">
    <location>
        <begin position="214"/>
        <end position="295"/>
    </location>
</feature>
<evidence type="ECO:0000259" key="2">
    <source>
        <dbReference type="Pfam" id="PF23983"/>
    </source>
</evidence>
<name>A0A3G4ZV94_9VIRU</name>
<evidence type="ECO:0000256" key="1">
    <source>
        <dbReference type="SAM" id="MobiDB-lite"/>
    </source>
</evidence>
<dbReference type="Pfam" id="PF23983">
    <property type="entry name" value="P11_C"/>
    <property type="match status" value="1"/>
</dbReference>
<proteinExistence type="predicted"/>
<feature type="region of interest" description="Disordered" evidence="1">
    <location>
        <begin position="96"/>
        <end position="128"/>
    </location>
</feature>
<organism evidence="3">
    <name type="scientific">Edafosvirus sp</name>
    <dbReference type="NCBI Taxonomy" id="2487765"/>
    <lineage>
        <taxon>Viruses</taxon>
        <taxon>Varidnaviria</taxon>
        <taxon>Bamfordvirae</taxon>
        <taxon>Nucleocytoviricota</taxon>
        <taxon>Megaviricetes</taxon>
        <taxon>Imitervirales</taxon>
        <taxon>Mimiviridae</taxon>
        <taxon>Klosneuvirinae</taxon>
    </lineage>
</organism>
<gene>
    <name evidence="3" type="ORF">Edafosvirus36_5</name>
</gene>
<dbReference type="InterPro" id="IPR055730">
    <property type="entry name" value="P11_C"/>
</dbReference>
<protein>
    <recommendedName>
        <fullName evidence="2">Minor capsid protein P11 C-terminal conserved region domain-containing protein</fullName>
    </recommendedName>
</protein>
<evidence type="ECO:0000313" key="3">
    <source>
        <dbReference type="EMBL" id="AYV78815.1"/>
    </source>
</evidence>
<dbReference type="EMBL" id="MK072101">
    <property type="protein sequence ID" value="AYV78815.1"/>
    <property type="molecule type" value="Genomic_DNA"/>
</dbReference>
<feature type="compositionally biased region" description="Low complexity" evidence="1">
    <location>
        <begin position="101"/>
        <end position="114"/>
    </location>
</feature>